<dbReference type="Proteomes" id="UP000824099">
    <property type="component" value="Unassembled WGS sequence"/>
</dbReference>
<evidence type="ECO:0000313" key="3">
    <source>
        <dbReference type="Proteomes" id="UP000824099"/>
    </source>
</evidence>
<dbReference type="GO" id="GO:0003934">
    <property type="term" value="F:GTP cyclohydrolase I activity"/>
    <property type="evidence" value="ECO:0007669"/>
    <property type="project" value="InterPro"/>
</dbReference>
<feature type="non-terminal residue" evidence="2">
    <location>
        <position position="88"/>
    </location>
</feature>
<protein>
    <submittedName>
        <fullName evidence="2">GTP cyclohydrolase I FolE2</fullName>
    </submittedName>
</protein>
<accession>A0A9D1MPX8</accession>
<organism evidence="2 3">
    <name type="scientific">Candidatus Avacidaminococcus intestinavium</name>
    <dbReference type="NCBI Taxonomy" id="2840684"/>
    <lineage>
        <taxon>Bacteria</taxon>
        <taxon>Bacillati</taxon>
        <taxon>Bacillota</taxon>
        <taxon>Negativicutes</taxon>
        <taxon>Acidaminococcales</taxon>
        <taxon>Acidaminococcaceae</taxon>
        <taxon>Acidaminococcaceae incertae sedis</taxon>
        <taxon>Candidatus Avacidaminococcus</taxon>
    </lineage>
</organism>
<dbReference type="PANTHER" id="PTHR36445:SF1">
    <property type="entry name" value="GTP CYCLOHYDROLASE MPTA"/>
    <property type="match status" value="1"/>
</dbReference>
<name>A0A9D1MPX8_9FIRM</name>
<evidence type="ECO:0000256" key="1">
    <source>
        <dbReference type="ARBA" id="ARBA00022801"/>
    </source>
</evidence>
<dbReference type="Pfam" id="PF02649">
    <property type="entry name" value="GCHY-1"/>
    <property type="match status" value="1"/>
</dbReference>
<sequence>MLKDVQGELDLRCVPLKHVGVKNLKWPITMKDKEKGTQATVANVEMAVDLPHDMRGTHMSRFVECLQELGPITPVDLEHLLDKLKDKL</sequence>
<dbReference type="Gene3D" id="3.10.270.10">
    <property type="entry name" value="Urate Oxidase"/>
    <property type="match status" value="1"/>
</dbReference>
<dbReference type="EMBL" id="DVNI01000099">
    <property type="protein sequence ID" value="HIU64573.1"/>
    <property type="molecule type" value="Genomic_DNA"/>
</dbReference>
<dbReference type="PANTHER" id="PTHR36445">
    <property type="entry name" value="GTP CYCLOHYDROLASE MPTA"/>
    <property type="match status" value="1"/>
</dbReference>
<comment type="caution">
    <text evidence="2">The sequence shown here is derived from an EMBL/GenBank/DDBJ whole genome shotgun (WGS) entry which is preliminary data.</text>
</comment>
<reference evidence="2" key="2">
    <citation type="journal article" date="2021" name="PeerJ">
        <title>Extensive microbial diversity within the chicken gut microbiome revealed by metagenomics and culture.</title>
        <authorList>
            <person name="Gilroy R."/>
            <person name="Ravi A."/>
            <person name="Getino M."/>
            <person name="Pursley I."/>
            <person name="Horton D.L."/>
            <person name="Alikhan N.F."/>
            <person name="Baker D."/>
            <person name="Gharbi K."/>
            <person name="Hall N."/>
            <person name="Watson M."/>
            <person name="Adriaenssens E.M."/>
            <person name="Foster-Nyarko E."/>
            <person name="Jarju S."/>
            <person name="Secka A."/>
            <person name="Antonio M."/>
            <person name="Oren A."/>
            <person name="Chaudhuri R.R."/>
            <person name="La Ragione R."/>
            <person name="Hildebrand F."/>
            <person name="Pallen M.J."/>
        </authorList>
    </citation>
    <scope>NUCLEOTIDE SEQUENCE</scope>
    <source>
        <strain evidence="2">CHK160-1198</strain>
    </source>
</reference>
<proteinExistence type="predicted"/>
<dbReference type="InterPro" id="IPR003801">
    <property type="entry name" value="GTP_cyclohydrolase_FolE2/MptA"/>
</dbReference>
<gene>
    <name evidence="2" type="ORF">IAB06_06030</name>
</gene>
<keyword evidence="1" id="KW-0378">Hydrolase</keyword>
<reference evidence="2" key="1">
    <citation type="submission" date="2020-10" db="EMBL/GenBank/DDBJ databases">
        <authorList>
            <person name="Gilroy R."/>
        </authorList>
    </citation>
    <scope>NUCLEOTIDE SEQUENCE</scope>
    <source>
        <strain evidence="2">CHK160-1198</strain>
    </source>
</reference>
<dbReference type="AlphaFoldDB" id="A0A9D1MPX8"/>
<evidence type="ECO:0000313" key="2">
    <source>
        <dbReference type="EMBL" id="HIU64573.1"/>
    </source>
</evidence>